<evidence type="ECO:0000256" key="4">
    <source>
        <dbReference type="ARBA" id="ARBA00022670"/>
    </source>
</evidence>
<proteinExistence type="inferred from homology"/>
<feature type="signal peptide" evidence="11">
    <location>
        <begin position="1"/>
        <end position="19"/>
    </location>
</feature>
<accession>A0A1I8NCM6</accession>
<evidence type="ECO:0000256" key="10">
    <source>
        <dbReference type="RuleBase" id="RU363034"/>
    </source>
</evidence>
<dbReference type="InterPro" id="IPR018114">
    <property type="entry name" value="TRYPSIN_HIS"/>
</dbReference>
<dbReference type="SUPFAM" id="SSF50494">
    <property type="entry name" value="Trypsin-like serine proteases"/>
    <property type="match status" value="1"/>
</dbReference>
<dbReference type="OrthoDB" id="10059102at2759"/>
<evidence type="ECO:0000256" key="6">
    <source>
        <dbReference type="ARBA" id="ARBA00022801"/>
    </source>
</evidence>
<evidence type="ECO:0000256" key="1">
    <source>
        <dbReference type="ARBA" id="ARBA00004613"/>
    </source>
</evidence>
<evidence type="ECO:0000256" key="5">
    <source>
        <dbReference type="ARBA" id="ARBA00022729"/>
    </source>
</evidence>
<evidence type="ECO:0000256" key="8">
    <source>
        <dbReference type="ARBA" id="ARBA00023145"/>
    </source>
</evidence>
<keyword evidence="7 10" id="KW-0720">Serine protease</keyword>
<dbReference type="KEGG" id="mde:101887910"/>
<keyword evidence="4 10" id="KW-0645">Protease</keyword>
<keyword evidence="14" id="KW-1185">Reference proteome</keyword>
<dbReference type="EnsemblMetazoa" id="MDOA013826-RA">
    <property type="protein sequence ID" value="MDOA013826-PA"/>
    <property type="gene ID" value="MDOA013826"/>
</dbReference>
<dbReference type="PANTHER" id="PTHR24252:SF17">
    <property type="entry name" value="SUPPRESSOR OF TUMORIGENICITY 14 PROTEIN HOMOLOG-RELATED"/>
    <property type="match status" value="1"/>
</dbReference>
<dbReference type="eggNOG" id="KOG3627">
    <property type="taxonomic scope" value="Eukaryota"/>
</dbReference>
<dbReference type="InterPro" id="IPR009003">
    <property type="entry name" value="Peptidase_S1_PA"/>
</dbReference>
<dbReference type="GO" id="GO:0006508">
    <property type="term" value="P:proteolysis"/>
    <property type="evidence" value="ECO:0007669"/>
    <property type="project" value="UniProtKB-KW"/>
</dbReference>
<keyword evidence="6 10" id="KW-0378">Hydrolase</keyword>
<feature type="chain" id="PRO_5044561536" evidence="11">
    <location>
        <begin position="20"/>
        <end position="266"/>
    </location>
</feature>
<evidence type="ECO:0000313" key="14">
    <source>
        <dbReference type="Proteomes" id="UP001652621"/>
    </source>
</evidence>
<dbReference type="PANTHER" id="PTHR24252">
    <property type="entry name" value="ACROSIN-RELATED"/>
    <property type="match status" value="1"/>
</dbReference>
<evidence type="ECO:0000313" key="13">
    <source>
        <dbReference type="EnsemblMetazoa" id="MDOA013826-PA"/>
    </source>
</evidence>
<dbReference type="PROSITE" id="PS50240">
    <property type="entry name" value="TRYPSIN_DOM"/>
    <property type="match status" value="1"/>
</dbReference>
<name>A0A1I8NCM6_MUSDO</name>
<reference evidence="13" key="1">
    <citation type="submission" date="2020-05" db="UniProtKB">
        <authorList>
            <consortium name="EnsemblMetazoa"/>
        </authorList>
    </citation>
    <scope>IDENTIFICATION</scope>
    <source>
        <strain evidence="13">Aabys</strain>
    </source>
</reference>
<dbReference type="Gene3D" id="2.40.10.10">
    <property type="entry name" value="Trypsin-like serine proteases"/>
    <property type="match status" value="1"/>
</dbReference>
<dbReference type="CDD" id="cd00190">
    <property type="entry name" value="Tryp_SPc"/>
    <property type="match status" value="1"/>
</dbReference>
<dbReference type="InterPro" id="IPR033116">
    <property type="entry name" value="TRYPSIN_SER"/>
</dbReference>
<organism evidence="13">
    <name type="scientific">Musca domestica</name>
    <name type="common">House fly</name>
    <dbReference type="NCBI Taxonomy" id="7370"/>
    <lineage>
        <taxon>Eukaryota</taxon>
        <taxon>Metazoa</taxon>
        <taxon>Ecdysozoa</taxon>
        <taxon>Arthropoda</taxon>
        <taxon>Hexapoda</taxon>
        <taxon>Insecta</taxon>
        <taxon>Pterygota</taxon>
        <taxon>Neoptera</taxon>
        <taxon>Endopterygota</taxon>
        <taxon>Diptera</taxon>
        <taxon>Brachycera</taxon>
        <taxon>Muscomorpha</taxon>
        <taxon>Muscoidea</taxon>
        <taxon>Muscidae</taxon>
        <taxon>Musca</taxon>
    </lineage>
</organism>
<dbReference type="InterPro" id="IPR001314">
    <property type="entry name" value="Peptidase_S1A"/>
</dbReference>
<keyword evidence="3" id="KW-0964">Secreted</keyword>
<comment type="similarity">
    <text evidence="2">Belongs to the peptidase S1 family.</text>
</comment>
<dbReference type="GeneID" id="101887910"/>
<evidence type="ECO:0000256" key="9">
    <source>
        <dbReference type="ARBA" id="ARBA00023157"/>
    </source>
</evidence>
<dbReference type="AlphaFoldDB" id="A0A1I8NCM6"/>
<dbReference type="VEuPathDB" id="VectorBase:MDOA013826"/>
<dbReference type="Proteomes" id="UP001652621">
    <property type="component" value="Unplaced"/>
</dbReference>
<protein>
    <submittedName>
        <fullName evidence="15">Trypsin 3A1</fullName>
    </submittedName>
</protein>
<dbReference type="FunFam" id="2.40.10.10:FF:000077">
    <property type="entry name" value="Predicted protein"/>
    <property type="match status" value="1"/>
</dbReference>
<keyword evidence="9" id="KW-1015">Disulfide bond</keyword>
<evidence type="ECO:0000256" key="7">
    <source>
        <dbReference type="ARBA" id="ARBA00022825"/>
    </source>
</evidence>
<dbReference type="RefSeq" id="XP_005185371.3">
    <property type="nucleotide sequence ID" value="XM_005185314.4"/>
</dbReference>
<evidence type="ECO:0000313" key="15">
    <source>
        <dbReference type="RefSeq" id="XP_005185371.3"/>
    </source>
</evidence>
<dbReference type="InterPro" id="IPR001254">
    <property type="entry name" value="Trypsin_dom"/>
</dbReference>
<dbReference type="GO" id="GO:0004252">
    <property type="term" value="F:serine-type endopeptidase activity"/>
    <property type="evidence" value="ECO:0007669"/>
    <property type="project" value="InterPro"/>
</dbReference>
<dbReference type="GO" id="GO:0005576">
    <property type="term" value="C:extracellular region"/>
    <property type="evidence" value="ECO:0007669"/>
    <property type="project" value="UniProtKB-SubCell"/>
</dbReference>
<keyword evidence="8" id="KW-0865">Zymogen</keyword>
<dbReference type="PRINTS" id="PR00722">
    <property type="entry name" value="CHYMOTRYPSIN"/>
</dbReference>
<dbReference type="InterPro" id="IPR043504">
    <property type="entry name" value="Peptidase_S1_PA_chymotrypsin"/>
</dbReference>
<sequence>MSGKVTTFIFLLITATVWATPIKLTTTFPYEGRIVGGWETDISYFPYQVSIQQLNTHVCGGSVIGEDLILTAAHCLLRYDNPQYYSVRAGSSYSFRDGVVIPAKAIKIHQNYKNNEHDIAVIKLAMPLVYSEKIKAIPLWNETQILEDNTQLWVSGWGSQASWYPQVSPVLRYTSVNSSNLEKCRQAYTSVNNITENMLCAGATEGGRDSCQGDSGGPLVARHQNTTTLVGVVSFGVGCGRAEYPGVYTRVQNYHKWLNQTINELK</sequence>
<dbReference type="VEuPathDB" id="VectorBase:MDOMA2_006146"/>
<dbReference type="PROSITE" id="PS00134">
    <property type="entry name" value="TRYPSIN_HIS"/>
    <property type="match status" value="1"/>
</dbReference>
<accession>A0A9J7CX32</accession>
<gene>
    <name evidence="15" type="primary">LOC101887910</name>
</gene>
<evidence type="ECO:0000256" key="11">
    <source>
        <dbReference type="SAM" id="SignalP"/>
    </source>
</evidence>
<evidence type="ECO:0000256" key="2">
    <source>
        <dbReference type="ARBA" id="ARBA00007664"/>
    </source>
</evidence>
<comment type="subcellular location">
    <subcellularLocation>
        <location evidence="1">Secreted</location>
    </subcellularLocation>
</comment>
<evidence type="ECO:0000259" key="12">
    <source>
        <dbReference type="PROSITE" id="PS50240"/>
    </source>
</evidence>
<evidence type="ECO:0000256" key="3">
    <source>
        <dbReference type="ARBA" id="ARBA00022525"/>
    </source>
</evidence>
<reference evidence="15" key="2">
    <citation type="submission" date="2025-05" db="UniProtKB">
        <authorList>
            <consortium name="RefSeq"/>
        </authorList>
    </citation>
    <scope>IDENTIFICATION</scope>
    <source>
        <strain evidence="15">Aabys</strain>
        <tissue evidence="15">Whole body</tissue>
    </source>
</reference>
<dbReference type="PROSITE" id="PS00135">
    <property type="entry name" value="TRYPSIN_SER"/>
    <property type="match status" value="1"/>
</dbReference>
<feature type="domain" description="Peptidase S1" evidence="12">
    <location>
        <begin position="34"/>
        <end position="263"/>
    </location>
</feature>
<dbReference type="Pfam" id="PF00089">
    <property type="entry name" value="Trypsin"/>
    <property type="match status" value="1"/>
</dbReference>
<keyword evidence="5 11" id="KW-0732">Signal</keyword>
<dbReference type="SMART" id="SM00020">
    <property type="entry name" value="Tryp_SPc"/>
    <property type="match status" value="1"/>
</dbReference>